<reference evidence="7" key="1">
    <citation type="journal article" date="2020" name="Nature">
        <title>Giant virus diversity and host interactions through global metagenomics.</title>
        <authorList>
            <person name="Schulz F."/>
            <person name="Roux S."/>
            <person name="Paez-Espino D."/>
            <person name="Jungbluth S."/>
            <person name="Walsh D.A."/>
            <person name="Denef V.J."/>
            <person name="McMahon K.D."/>
            <person name="Konstantinidis K.T."/>
            <person name="Eloe-Fadrosh E.A."/>
            <person name="Kyrpides N.C."/>
            <person name="Woyke T."/>
        </authorList>
    </citation>
    <scope>NUCLEOTIDE SEQUENCE</scope>
    <source>
        <strain evidence="7">GVMAG-M-3300023174-60</strain>
    </source>
</reference>
<evidence type="ECO:0000256" key="4">
    <source>
        <dbReference type="SAM" id="MobiDB-lite"/>
    </source>
</evidence>
<dbReference type="GO" id="GO:0008270">
    <property type="term" value="F:zinc ion binding"/>
    <property type="evidence" value="ECO:0007669"/>
    <property type="project" value="UniProtKB-KW"/>
</dbReference>
<dbReference type="PANTHER" id="PTHR11477:SF0">
    <property type="entry name" value="IP08861P-RELATED"/>
    <property type="match status" value="1"/>
</dbReference>
<dbReference type="EMBL" id="MN739677">
    <property type="protein sequence ID" value="QHT20308.1"/>
    <property type="molecule type" value="Genomic_DNA"/>
</dbReference>
<evidence type="ECO:0000256" key="2">
    <source>
        <dbReference type="ARBA" id="ARBA00022771"/>
    </source>
</evidence>
<feature type="region of interest" description="Disordered" evidence="4">
    <location>
        <begin position="114"/>
        <end position="154"/>
    </location>
</feature>
<sequence>MPTLSTVLLSIKGEVRKANLQLNSGGDLVMDTIKKYFKKKDEPECVCCYEYDNKFIFIFGYKKGKKGTENKTELPDPYVETTLFGDALVIASLSNKWENPVSFTVEQWNTFYNGVGDAGDEGDEDEDEEGDEDEDEVVSAEDEGSVKDDFDDMDSEKNSIVEGVDEDEPDEVAVPVKRKRAPAYNKVDTSGLKEEISLNTEPESNKLRTMCLSSFKFIEDKFSKNDIRSLEQNIYEAAYNYAQKNYVARSWKSPVFIEIYRQIVRSVMSNIHPDSPVKNPRLLTRVLEGEFKLSEIPLMTSYDMFPEKWFELKDKLLQREQKILEGNKSRATDQFKCRRCNKRECTYYELQTRSADEPMTCFISCLNCGKEWRQGG</sequence>
<evidence type="ECO:0000256" key="3">
    <source>
        <dbReference type="ARBA" id="ARBA00022833"/>
    </source>
</evidence>
<evidence type="ECO:0008006" key="8">
    <source>
        <dbReference type="Google" id="ProtNLM"/>
    </source>
</evidence>
<feature type="compositionally biased region" description="Acidic residues" evidence="4">
    <location>
        <begin position="118"/>
        <end position="154"/>
    </location>
</feature>
<dbReference type="CDD" id="cd13749">
    <property type="entry name" value="Zn-ribbon_TFIIS"/>
    <property type="match status" value="1"/>
</dbReference>
<dbReference type="SUPFAM" id="SSF46942">
    <property type="entry name" value="Elongation factor TFIIS domain 2"/>
    <property type="match status" value="1"/>
</dbReference>
<accession>A0A6C0DUZ8</accession>
<dbReference type="SMART" id="SM00440">
    <property type="entry name" value="ZnF_C2C2"/>
    <property type="match status" value="1"/>
</dbReference>
<evidence type="ECO:0000259" key="5">
    <source>
        <dbReference type="PROSITE" id="PS51133"/>
    </source>
</evidence>
<dbReference type="GO" id="GO:0003676">
    <property type="term" value="F:nucleic acid binding"/>
    <property type="evidence" value="ECO:0007669"/>
    <property type="project" value="InterPro"/>
</dbReference>
<dbReference type="Gene3D" id="1.10.472.30">
    <property type="entry name" value="Transcription elongation factor S-II, central domain"/>
    <property type="match status" value="1"/>
</dbReference>
<dbReference type="Pfam" id="PF01096">
    <property type="entry name" value="Zn_ribbon_TFIIS"/>
    <property type="match status" value="1"/>
</dbReference>
<dbReference type="InterPro" id="IPR001222">
    <property type="entry name" value="Znf_TFIIS"/>
</dbReference>
<keyword evidence="2" id="KW-0863">Zinc-finger</keyword>
<dbReference type="InterPro" id="IPR003618">
    <property type="entry name" value="TFIIS_cen_dom"/>
</dbReference>
<dbReference type="AlphaFoldDB" id="A0A6C0DUZ8"/>
<dbReference type="Pfam" id="PF07500">
    <property type="entry name" value="TFIIS_M"/>
    <property type="match status" value="1"/>
</dbReference>
<evidence type="ECO:0000313" key="7">
    <source>
        <dbReference type="EMBL" id="QHT20308.1"/>
    </source>
</evidence>
<dbReference type="GO" id="GO:0006351">
    <property type="term" value="P:DNA-templated transcription"/>
    <property type="evidence" value="ECO:0007669"/>
    <property type="project" value="InterPro"/>
</dbReference>
<evidence type="ECO:0000259" key="6">
    <source>
        <dbReference type="PROSITE" id="PS51321"/>
    </source>
</evidence>
<dbReference type="PROSITE" id="PS51133">
    <property type="entry name" value="ZF_TFIIS_2"/>
    <property type="match status" value="1"/>
</dbReference>
<evidence type="ECO:0000256" key="1">
    <source>
        <dbReference type="ARBA" id="ARBA00022723"/>
    </source>
</evidence>
<name>A0A6C0DUZ8_9ZZZZ</name>
<dbReference type="Gene3D" id="2.20.25.10">
    <property type="match status" value="1"/>
</dbReference>
<feature type="domain" description="TFIIS central" evidence="6">
    <location>
        <begin position="207"/>
        <end position="332"/>
    </location>
</feature>
<proteinExistence type="predicted"/>
<keyword evidence="3" id="KW-0862">Zinc</keyword>
<dbReference type="SUPFAM" id="SSF57783">
    <property type="entry name" value="Zinc beta-ribbon"/>
    <property type="match status" value="1"/>
</dbReference>
<dbReference type="GO" id="GO:0005634">
    <property type="term" value="C:nucleus"/>
    <property type="evidence" value="ECO:0007669"/>
    <property type="project" value="TreeGrafter"/>
</dbReference>
<dbReference type="PROSITE" id="PS51321">
    <property type="entry name" value="TFIIS_CENTRAL"/>
    <property type="match status" value="1"/>
</dbReference>
<dbReference type="PROSITE" id="PS00466">
    <property type="entry name" value="ZF_TFIIS_1"/>
    <property type="match status" value="1"/>
</dbReference>
<protein>
    <recommendedName>
        <fullName evidence="8">TFIIS-type domain-containing protein</fullName>
    </recommendedName>
</protein>
<keyword evidence="1" id="KW-0479">Metal-binding</keyword>
<feature type="domain" description="TFIIS-type" evidence="5">
    <location>
        <begin position="333"/>
        <end position="373"/>
    </location>
</feature>
<dbReference type="InterPro" id="IPR036575">
    <property type="entry name" value="TFIIS_cen_dom_sf"/>
</dbReference>
<organism evidence="7">
    <name type="scientific">viral metagenome</name>
    <dbReference type="NCBI Taxonomy" id="1070528"/>
    <lineage>
        <taxon>unclassified sequences</taxon>
        <taxon>metagenomes</taxon>
        <taxon>organismal metagenomes</taxon>
    </lineage>
</organism>
<dbReference type="PANTHER" id="PTHR11477">
    <property type="entry name" value="TRANSCRIPTION FACTOR S-II ZINC FINGER DOMAIN-CONTAINING PROTEIN"/>
    <property type="match status" value="1"/>
</dbReference>